<dbReference type="Gene3D" id="1.25.40.390">
    <property type="match status" value="1"/>
</dbReference>
<dbReference type="Pfam" id="PF12771">
    <property type="entry name" value="SusD-like_2"/>
    <property type="match status" value="1"/>
</dbReference>
<comment type="caution">
    <text evidence="1">The sequence shown here is derived from an EMBL/GenBank/DDBJ whole genome shotgun (WGS) entry which is preliminary data.</text>
</comment>
<organism evidence="1 2">
    <name type="scientific">Chryseolinea lacunae</name>
    <dbReference type="NCBI Taxonomy" id="2801331"/>
    <lineage>
        <taxon>Bacteria</taxon>
        <taxon>Pseudomonadati</taxon>
        <taxon>Bacteroidota</taxon>
        <taxon>Cytophagia</taxon>
        <taxon>Cytophagales</taxon>
        <taxon>Fulvivirgaceae</taxon>
        <taxon>Chryseolinea</taxon>
    </lineage>
</organism>
<dbReference type="Proteomes" id="UP000613030">
    <property type="component" value="Unassembled WGS sequence"/>
</dbReference>
<name>A0ABS1KK35_9BACT</name>
<dbReference type="RefSeq" id="WP_202006597.1">
    <property type="nucleotide sequence ID" value="NZ_JAERRB010000001.1"/>
</dbReference>
<sequence>MRPFQKIFTVALTVASLVGCQNYDDLVKNPNLPESVPPSLLLTGVLEHMNNQNAWSGKQGSQSAAQFYLSTYDYYGTNNYDQTPFTKTENNFEYVGTLSNLVQMELEAKKGASIDRNPYAALSKFLKAYYFNLMSQKMGDLPLSEALQRSDKTTPKYDTQKEIYIQILKWLDEANSDLSAIIATNNAGCVGAYCTGITGDFYYGNSLASWQRVVNSFTLRVLISLSKKEADGDLNIKQKFAAIVNDPAKYPLMEKLADNLQYVYNSTYNPYPKNPTSQGRDAQRENVGSAFLDLTTKLKDPRTFIAATPAPALLAAGKTFDSFDAYAGAEAGLSMGDLGNNAQGGKYSFINALRYYADFNGSKAEPSIIIGYPELCFNIAEGINRGWAGGDAEAWYLKGINASMNFFGISEGSAITVANNLATQVYGTITVSLTTYLAQPDVKYKGGPDGLTQILNQKYIAFWQNSNWEAFFNQRRTGVPAFSQGAGSGNGNKIAVRWQYPVAEAAANPTSYKQALDRQFSGEDDLNGKLWIIQ</sequence>
<dbReference type="SUPFAM" id="SSF48452">
    <property type="entry name" value="TPR-like"/>
    <property type="match status" value="1"/>
</dbReference>
<evidence type="ECO:0000313" key="1">
    <source>
        <dbReference type="EMBL" id="MBL0739618.1"/>
    </source>
</evidence>
<keyword evidence="2" id="KW-1185">Reference proteome</keyword>
<dbReference type="EMBL" id="JAERRB010000001">
    <property type="protein sequence ID" value="MBL0739618.1"/>
    <property type="molecule type" value="Genomic_DNA"/>
</dbReference>
<evidence type="ECO:0000313" key="2">
    <source>
        <dbReference type="Proteomes" id="UP000613030"/>
    </source>
</evidence>
<accession>A0ABS1KK35</accession>
<dbReference type="PROSITE" id="PS51257">
    <property type="entry name" value="PROKAR_LIPOPROTEIN"/>
    <property type="match status" value="1"/>
</dbReference>
<dbReference type="InterPro" id="IPR041662">
    <property type="entry name" value="SusD-like_2"/>
</dbReference>
<keyword evidence="1" id="KW-0449">Lipoprotein</keyword>
<proteinExistence type="predicted"/>
<dbReference type="InterPro" id="IPR011990">
    <property type="entry name" value="TPR-like_helical_dom_sf"/>
</dbReference>
<protein>
    <submittedName>
        <fullName evidence="1">SusD/RagB family nutrient-binding outer membrane lipoprotein</fullName>
    </submittedName>
</protein>
<gene>
    <name evidence="1" type="ORF">JI741_00250</name>
</gene>
<reference evidence="1 2" key="1">
    <citation type="submission" date="2021-01" db="EMBL/GenBank/DDBJ databases">
        <title>Chryseolinea sp. Jin1 Genome sequencing and assembly.</title>
        <authorList>
            <person name="Kim I."/>
        </authorList>
    </citation>
    <scope>NUCLEOTIDE SEQUENCE [LARGE SCALE GENOMIC DNA]</scope>
    <source>
        <strain evidence="1 2">Jin1</strain>
    </source>
</reference>